<dbReference type="Pfam" id="PF01106">
    <property type="entry name" value="NifU"/>
    <property type="match status" value="1"/>
</dbReference>
<proteinExistence type="inferred from homology"/>
<dbReference type="Pfam" id="PF08712">
    <property type="entry name" value="Nfu_N"/>
    <property type="match status" value="1"/>
</dbReference>
<dbReference type="Gene3D" id="3.30.1370.70">
    <property type="entry name" value="Scaffold protein Nfu/NifU, N-terminal domain"/>
    <property type="match status" value="1"/>
</dbReference>
<reference evidence="3" key="2">
    <citation type="submission" date="2021-01" db="EMBL/GenBank/DDBJ databases">
        <authorList>
            <person name="Schikora-Tamarit M.A."/>
        </authorList>
    </citation>
    <scope>NUCLEOTIDE SEQUENCE</scope>
    <source>
        <strain evidence="3">CBS6341</strain>
    </source>
</reference>
<dbReference type="InterPro" id="IPR014824">
    <property type="entry name" value="Nfu/NifU_N"/>
</dbReference>
<dbReference type="InterPro" id="IPR035433">
    <property type="entry name" value="NFU1-like"/>
</dbReference>
<name>A0A9P8TIF0_9ASCO</name>
<dbReference type="GO" id="GO:0005506">
    <property type="term" value="F:iron ion binding"/>
    <property type="evidence" value="ECO:0007669"/>
    <property type="project" value="InterPro"/>
</dbReference>
<organism evidence="3 4">
    <name type="scientific">Wickerhamomyces mucosus</name>
    <dbReference type="NCBI Taxonomy" id="1378264"/>
    <lineage>
        <taxon>Eukaryota</taxon>
        <taxon>Fungi</taxon>
        <taxon>Dikarya</taxon>
        <taxon>Ascomycota</taxon>
        <taxon>Saccharomycotina</taxon>
        <taxon>Saccharomycetes</taxon>
        <taxon>Phaffomycetales</taxon>
        <taxon>Wickerhamomycetaceae</taxon>
        <taxon>Wickerhamomyces</taxon>
    </lineage>
</organism>
<dbReference type="GO" id="GO:0051536">
    <property type="term" value="F:iron-sulfur cluster binding"/>
    <property type="evidence" value="ECO:0007669"/>
    <property type="project" value="InterPro"/>
</dbReference>
<dbReference type="SUPFAM" id="SSF117916">
    <property type="entry name" value="Fe-S cluster assembly (FSCA) domain-like"/>
    <property type="match status" value="1"/>
</dbReference>
<evidence type="ECO:0000259" key="2">
    <source>
        <dbReference type="SMART" id="SM00932"/>
    </source>
</evidence>
<dbReference type="FunFam" id="3.30.300.130:FF:000001">
    <property type="entry name" value="NFU1 iron-sulfur cluster scaffold"/>
    <property type="match status" value="1"/>
</dbReference>
<gene>
    <name evidence="3" type="ORF">WICMUC_000189</name>
</gene>
<comment type="similarity">
    <text evidence="1">Belongs to the NifU family.</text>
</comment>
<dbReference type="PANTHER" id="PTHR11178">
    <property type="entry name" value="IRON-SULFUR CLUSTER SCAFFOLD PROTEIN NFU-RELATED"/>
    <property type="match status" value="1"/>
</dbReference>
<evidence type="ECO:0000256" key="1">
    <source>
        <dbReference type="ARBA" id="ARBA00006420"/>
    </source>
</evidence>
<dbReference type="PANTHER" id="PTHR11178:SF1">
    <property type="entry name" value="NFU1 IRON-SULFUR CLUSTER SCAFFOLD HOMOLOG, MITOCHONDRIAL"/>
    <property type="match status" value="1"/>
</dbReference>
<keyword evidence="4" id="KW-1185">Reference proteome</keyword>
<dbReference type="InterPro" id="IPR036498">
    <property type="entry name" value="Nfu/NifU_N_sf"/>
</dbReference>
<accession>A0A9P8TIF0</accession>
<dbReference type="PIRSF" id="PIRSF036773">
    <property type="entry name" value="HIRIP5"/>
    <property type="match status" value="1"/>
</dbReference>
<protein>
    <recommendedName>
        <fullName evidence="2">Scaffold protein Nfu/NifU N-terminal domain-containing protein</fullName>
    </recommendedName>
</protein>
<dbReference type="InterPro" id="IPR001075">
    <property type="entry name" value="NIF_FeS_clus_asmbl_NifU_C"/>
</dbReference>
<dbReference type="EMBL" id="JAEUBF010000055">
    <property type="protein sequence ID" value="KAH3680718.1"/>
    <property type="molecule type" value="Genomic_DNA"/>
</dbReference>
<comment type="caution">
    <text evidence="3">The sequence shown here is derived from an EMBL/GenBank/DDBJ whole genome shotgun (WGS) entry which is preliminary data.</text>
</comment>
<dbReference type="AlphaFoldDB" id="A0A9P8TIF0"/>
<dbReference type="SUPFAM" id="SSF110836">
    <property type="entry name" value="Hypothetical protein SAV1430"/>
    <property type="match status" value="1"/>
</dbReference>
<evidence type="ECO:0000313" key="3">
    <source>
        <dbReference type="EMBL" id="KAH3680718.1"/>
    </source>
</evidence>
<dbReference type="GO" id="GO:0005739">
    <property type="term" value="C:mitochondrion"/>
    <property type="evidence" value="ECO:0007669"/>
    <property type="project" value="TreeGrafter"/>
</dbReference>
<sequence>MFKSIPTRRLLQIPSFTTTRLPSQLFIKRSLFIQTEETPNEHAVKFKSSRKLLPTNQTLEILSKRESINQPLACKIFEIDGIKSILIGSDFITIEKTQNEQWGVLKPELFMILTEFLSSKEEIIIPEKKTEENELLGEDEDELISMIKELIETRIKPTIQEDGGDLEFIKFNFETGTVYLKLKGACRSCESSSITLKNGIESMLKHYIEEIEAVEQIDEEDEFSIPHKDEIQTSNSGWNVPPPNI</sequence>
<dbReference type="OrthoDB" id="565552at2759"/>
<feature type="domain" description="Scaffold protein Nfu/NifU N-terminal" evidence="2">
    <location>
        <begin position="33"/>
        <end position="120"/>
    </location>
</feature>
<reference evidence="3" key="1">
    <citation type="journal article" date="2021" name="Open Biol.">
        <title>Shared evolutionary footprints suggest mitochondrial oxidative damage underlies multiple complex I losses in fungi.</title>
        <authorList>
            <person name="Schikora-Tamarit M.A."/>
            <person name="Marcet-Houben M."/>
            <person name="Nosek J."/>
            <person name="Gabaldon T."/>
        </authorList>
    </citation>
    <scope>NUCLEOTIDE SEQUENCE</scope>
    <source>
        <strain evidence="3">CBS6341</strain>
    </source>
</reference>
<dbReference type="GO" id="GO:0016226">
    <property type="term" value="P:iron-sulfur cluster assembly"/>
    <property type="evidence" value="ECO:0007669"/>
    <property type="project" value="InterPro"/>
</dbReference>
<dbReference type="SMART" id="SM00932">
    <property type="entry name" value="Nfu_N"/>
    <property type="match status" value="1"/>
</dbReference>
<dbReference type="InterPro" id="IPR034904">
    <property type="entry name" value="FSCA_dom_sf"/>
</dbReference>
<dbReference type="Gene3D" id="3.30.300.130">
    <property type="entry name" value="Fe-S cluster assembly (FSCA)"/>
    <property type="match status" value="1"/>
</dbReference>
<dbReference type="Proteomes" id="UP000769528">
    <property type="component" value="Unassembled WGS sequence"/>
</dbReference>
<evidence type="ECO:0000313" key="4">
    <source>
        <dbReference type="Proteomes" id="UP000769528"/>
    </source>
</evidence>